<sequence length="178" mass="20017">MKPTAPRKTKLTDSGRIKILGALLLRSNEGKLERGDLSALVAEEGIDTSAISRLWTRAKAEMARTGHYASPQHRCRSGRLAVDHSQMFGRLRGIDVEERSTFTSVVKLVLTEANNHQHFQYSLSHIQRDAMLFDSMVDTVHVDEKLFNITQPTRRFFLLPDDEDCLYAACGASDTSPR</sequence>
<dbReference type="EMBL" id="NCKW01002014">
    <property type="protein sequence ID" value="POM78419.1"/>
    <property type="molecule type" value="Genomic_DNA"/>
</dbReference>
<proteinExistence type="predicted"/>
<keyword evidence="3" id="KW-1185">Reference proteome</keyword>
<feature type="domain" description="DUF7769" evidence="1">
    <location>
        <begin position="11"/>
        <end position="63"/>
    </location>
</feature>
<organism evidence="2 3">
    <name type="scientific">Phytophthora palmivora</name>
    <dbReference type="NCBI Taxonomy" id="4796"/>
    <lineage>
        <taxon>Eukaryota</taxon>
        <taxon>Sar</taxon>
        <taxon>Stramenopiles</taxon>
        <taxon>Oomycota</taxon>
        <taxon>Peronosporomycetes</taxon>
        <taxon>Peronosporales</taxon>
        <taxon>Peronosporaceae</taxon>
        <taxon>Phytophthora</taxon>
    </lineage>
</organism>
<accession>A0A2P4YKZ9</accession>
<dbReference type="InterPro" id="IPR056671">
    <property type="entry name" value="DUF7769"/>
</dbReference>
<dbReference type="PANTHER" id="PTHR33889:SF7">
    <property type="entry name" value="OS04G0681850 PROTEIN"/>
    <property type="match status" value="1"/>
</dbReference>
<dbReference type="PANTHER" id="PTHR33889">
    <property type="entry name" value="OS04G0681850 PROTEIN"/>
    <property type="match status" value="1"/>
</dbReference>
<dbReference type="Pfam" id="PF24964">
    <property type="entry name" value="DUF7769"/>
    <property type="match status" value="1"/>
</dbReference>
<comment type="caution">
    <text evidence="2">The sequence shown here is derived from an EMBL/GenBank/DDBJ whole genome shotgun (WGS) entry which is preliminary data.</text>
</comment>
<evidence type="ECO:0000313" key="3">
    <source>
        <dbReference type="Proteomes" id="UP000237271"/>
    </source>
</evidence>
<dbReference type="AlphaFoldDB" id="A0A2P4YKZ9"/>
<evidence type="ECO:0000259" key="1">
    <source>
        <dbReference type="Pfam" id="PF24964"/>
    </source>
</evidence>
<evidence type="ECO:0000313" key="2">
    <source>
        <dbReference type="EMBL" id="POM78419.1"/>
    </source>
</evidence>
<dbReference type="Proteomes" id="UP000237271">
    <property type="component" value="Unassembled WGS sequence"/>
</dbReference>
<reference evidence="2 3" key="1">
    <citation type="journal article" date="2017" name="Genome Biol. Evol.">
        <title>Phytophthora megakarya and P. palmivora, closely related causal agents of cacao black pod rot, underwent increases in genome sizes and gene numbers by different mechanisms.</title>
        <authorList>
            <person name="Ali S.S."/>
            <person name="Shao J."/>
            <person name="Lary D.J."/>
            <person name="Kronmiller B."/>
            <person name="Shen D."/>
            <person name="Strem M.D."/>
            <person name="Amoako-Attah I."/>
            <person name="Akrofi A.Y."/>
            <person name="Begoude B.A."/>
            <person name="Ten Hoopen G.M."/>
            <person name="Coulibaly K."/>
            <person name="Kebe B.I."/>
            <person name="Melnick R.L."/>
            <person name="Guiltinan M.J."/>
            <person name="Tyler B.M."/>
            <person name="Meinhardt L.W."/>
            <person name="Bailey B.A."/>
        </authorList>
    </citation>
    <scope>NUCLEOTIDE SEQUENCE [LARGE SCALE GENOMIC DNA]</scope>
    <source>
        <strain evidence="3">sbr112.9</strain>
    </source>
</reference>
<protein>
    <submittedName>
        <fullName evidence="2">Mar19 Transposase</fullName>
    </submittedName>
</protein>
<gene>
    <name evidence="2" type="ORF">PHPALM_4050</name>
</gene>
<dbReference type="OrthoDB" id="128296at2759"/>
<name>A0A2P4YKZ9_9STRA</name>